<dbReference type="HOGENOM" id="CLU_014653_3_1_10"/>
<feature type="transmembrane region" description="Helical" evidence="9">
    <location>
        <begin position="86"/>
        <end position="105"/>
    </location>
</feature>
<feature type="transmembrane region" description="Helical" evidence="9">
    <location>
        <begin position="180"/>
        <end position="200"/>
    </location>
</feature>
<feature type="transmembrane region" description="Helical" evidence="9">
    <location>
        <begin position="54"/>
        <end position="74"/>
    </location>
</feature>
<dbReference type="OrthoDB" id="9777768at2"/>
<dbReference type="SUPFAM" id="SSF53649">
    <property type="entry name" value="Alkaline phosphatase-like"/>
    <property type="match status" value="1"/>
</dbReference>
<sequence length="632" mass="73109">MLMKLRNVLPITLQSLLLRIALILVLMTITRIVFYCFNMDSFAHVQFTDWFAGIWFDLSTVSLVLLPFIILSLLPQKWQSNWVIRILQIISFFIPALLIVALNLLDTAYYNFTLKRSTADLFAIVSAGNDVGQLLTSFIKDYWLLILIFMIGIYLLAKFYKRTNYRNWKNQRSSKLHVELIALVLTIPFAILFGRGGFGLRPISPVEASLYTRPENSALVLNTAFTILKSIGMDDLVEKRYFSEKEGEKLYNPIRKTNPQNILPDGTNVVVIMLESFGNEWVGKFNNSISYTPFLDSLLEKSWYFEYGISNGKKSIEAVPTISASMPTLMDNPYISSAYSNNQLQSLPSILKDKGYSTAFYHGATNGSMRFNSFASQLGYEEYFGRFEYNNDDHSDKTWGILDEYFNPWTAKKLTQMKKPFMANLFTLSSHHPYFVPQEWRSKVKNGPHPICKSIYYGDISLRKFFQQAAKEPWYKNTLFVIVADHTPSSNSEIYNQRTEMYRIPIAFFDPSGKLPRKREKTIFQQIDIMPTVLDLVNVKANYYSIGSSFFSKDPREAVTYLEGSYYYFRNNKLLVYSNDKIVNLFDFTIKTKNPTNLLPAQKAEAEKMAKRLKAIIQRYNHDLIHNQTIVR</sequence>
<feature type="domain" description="Sulfatase N-terminal" evidence="10">
    <location>
        <begin position="268"/>
        <end position="538"/>
    </location>
</feature>
<keyword evidence="3 9" id="KW-0812">Transmembrane</keyword>
<reference evidence="12" key="2">
    <citation type="submission" date="2011-02" db="EMBL/GenBank/DDBJ databases">
        <title>The complete genome of Fluviicola taffensis DSM 16823.</title>
        <authorList>
            <consortium name="US DOE Joint Genome Institute (JGI-PGF)"/>
            <person name="Lucas S."/>
            <person name="Copeland A."/>
            <person name="Lapidus A."/>
            <person name="Bruce D."/>
            <person name="Goodwin L."/>
            <person name="Pitluck S."/>
            <person name="Kyrpides N."/>
            <person name="Mavromatis K."/>
            <person name="Ivanova N."/>
            <person name="Mikhailova N."/>
            <person name="Pagani I."/>
            <person name="Chertkov O."/>
            <person name="Detter J.C."/>
            <person name="Han C."/>
            <person name="Tapia R."/>
            <person name="Land M."/>
            <person name="Hauser L."/>
            <person name="Markowitz V."/>
            <person name="Cheng J.-F."/>
            <person name="Hugenholtz P."/>
            <person name="Woyke T."/>
            <person name="Wu D."/>
            <person name="Tindall B."/>
            <person name="Pomrenke H.G."/>
            <person name="Brambilla E."/>
            <person name="Klenk H.-P."/>
            <person name="Eisen J.A."/>
        </authorList>
    </citation>
    <scope>NUCLEOTIDE SEQUENCE [LARGE SCALE GENOMIC DNA]</scope>
    <source>
        <strain evidence="12">DSM 16823 / RW262 / RW262</strain>
    </source>
</reference>
<keyword evidence="2" id="KW-1003">Cell membrane</keyword>
<dbReference type="Pfam" id="PF00884">
    <property type="entry name" value="Sulfatase"/>
    <property type="match status" value="1"/>
</dbReference>
<evidence type="ECO:0000256" key="5">
    <source>
        <dbReference type="ARBA" id="ARBA00023136"/>
    </source>
</evidence>
<proteinExistence type="predicted"/>
<keyword evidence="7" id="KW-0464">Manganese</keyword>
<dbReference type="eggNOG" id="COG1368">
    <property type="taxonomic scope" value="Bacteria"/>
</dbReference>
<dbReference type="CDD" id="cd16015">
    <property type="entry name" value="LTA_synthase"/>
    <property type="match status" value="1"/>
</dbReference>
<feature type="active site" evidence="6">
    <location>
        <position position="315"/>
    </location>
</feature>
<feature type="binding site" evidence="8">
    <location>
        <position position="485"/>
    </location>
    <ligand>
        <name>Mn(2+)</name>
        <dbReference type="ChEBI" id="CHEBI:29035"/>
    </ligand>
</feature>
<dbReference type="KEGG" id="fte:Fluta_1194"/>
<reference evidence="11 12" key="1">
    <citation type="journal article" date="2011" name="Stand. Genomic Sci.">
        <title>Complete genome sequence of the gliding freshwater bacterium Fluviicola taffensis type strain (RW262).</title>
        <authorList>
            <person name="Woyke T."/>
            <person name="Chertkov O."/>
            <person name="Lapidus A."/>
            <person name="Nolan M."/>
            <person name="Lucas S."/>
            <person name="Del Rio T.G."/>
            <person name="Tice H."/>
            <person name="Cheng J.F."/>
            <person name="Tapia R."/>
            <person name="Han C."/>
            <person name="Goodwin L."/>
            <person name="Pitluck S."/>
            <person name="Liolios K."/>
            <person name="Pagani I."/>
            <person name="Ivanova N."/>
            <person name="Huntemann M."/>
            <person name="Mavromatis K."/>
            <person name="Mikhailova N."/>
            <person name="Pati A."/>
            <person name="Chen A."/>
            <person name="Palaniappan K."/>
            <person name="Land M."/>
            <person name="Hauser L."/>
            <person name="Brambilla E.M."/>
            <person name="Rohde M."/>
            <person name="Mwirichia R."/>
            <person name="Sikorski J."/>
            <person name="Tindall B.J."/>
            <person name="Goker M."/>
            <person name="Bristow J."/>
            <person name="Eisen J.A."/>
            <person name="Markowitz V."/>
            <person name="Hugenholtz P."/>
            <person name="Klenk H.P."/>
            <person name="Kyrpides N.C."/>
        </authorList>
    </citation>
    <scope>NUCLEOTIDE SEQUENCE [LARGE SCALE GENOMIC DNA]</scope>
    <source>
        <strain evidence="12">DSM 16823 / RW262 / RW262</strain>
    </source>
</reference>
<dbReference type="STRING" id="755732.Fluta_1194"/>
<feature type="binding site" evidence="8">
    <location>
        <position position="275"/>
    </location>
    <ligand>
        <name>Mn(2+)</name>
        <dbReference type="ChEBI" id="CHEBI:29035"/>
    </ligand>
</feature>
<evidence type="ECO:0000256" key="8">
    <source>
        <dbReference type="PIRSR" id="PIRSR005091-3"/>
    </source>
</evidence>
<feature type="transmembrane region" description="Helical" evidence="9">
    <location>
        <begin position="16"/>
        <end position="34"/>
    </location>
</feature>
<dbReference type="InterPro" id="IPR000917">
    <property type="entry name" value="Sulfatase_N"/>
</dbReference>
<dbReference type="PIRSF" id="PIRSF005091">
    <property type="entry name" value="Mmb_sulf_HI1246"/>
    <property type="match status" value="1"/>
</dbReference>
<evidence type="ECO:0000256" key="1">
    <source>
        <dbReference type="ARBA" id="ARBA00004651"/>
    </source>
</evidence>
<evidence type="ECO:0000313" key="12">
    <source>
        <dbReference type="Proteomes" id="UP000007463"/>
    </source>
</evidence>
<dbReference type="EMBL" id="CP002542">
    <property type="protein sequence ID" value="AEA43189.1"/>
    <property type="molecule type" value="Genomic_DNA"/>
</dbReference>
<evidence type="ECO:0000256" key="7">
    <source>
        <dbReference type="PIRSR" id="PIRSR005091-2"/>
    </source>
</evidence>
<keyword evidence="7" id="KW-0479">Metal-binding</keyword>
<feature type="transmembrane region" description="Helical" evidence="9">
    <location>
        <begin position="142"/>
        <end position="160"/>
    </location>
</feature>
<dbReference type="PANTHER" id="PTHR47371:SF3">
    <property type="entry name" value="PHOSPHOGLYCEROL TRANSFERASE I"/>
    <property type="match status" value="1"/>
</dbReference>
<keyword evidence="12" id="KW-1185">Reference proteome</keyword>
<feature type="binding site" evidence="8">
    <location>
        <position position="486"/>
    </location>
    <ligand>
        <name>Mn(2+)</name>
        <dbReference type="ChEBI" id="CHEBI:29035"/>
    </ligand>
</feature>
<keyword evidence="5 9" id="KW-0472">Membrane</keyword>
<comment type="subcellular location">
    <subcellularLocation>
        <location evidence="1">Cell membrane</location>
        <topology evidence="1">Multi-pass membrane protein</topology>
    </subcellularLocation>
</comment>
<organism evidence="11 12">
    <name type="scientific">Fluviicola taffensis (strain DSM 16823 / NCIMB 13979 / RW262)</name>
    <dbReference type="NCBI Taxonomy" id="755732"/>
    <lineage>
        <taxon>Bacteria</taxon>
        <taxon>Pseudomonadati</taxon>
        <taxon>Bacteroidota</taxon>
        <taxon>Flavobacteriia</taxon>
        <taxon>Flavobacteriales</taxon>
        <taxon>Crocinitomicaceae</taxon>
        <taxon>Fluviicola</taxon>
    </lineage>
</organism>
<evidence type="ECO:0000259" key="10">
    <source>
        <dbReference type="Pfam" id="PF00884"/>
    </source>
</evidence>
<dbReference type="InterPro" id="IPR017850">
    <property type="entry name" value="Alkaline_phosphatase_core_sf"/>
</dbReference>
<feature type="binding site" evidence="7">
    <location>
        <position position="431"/>
    </location>
    <ligand>
        <name>substrate</name>
    </ligand>
</feature>
<evidence type="ECO:0000256" key="4">
    <source>
        <dbReference type="ARBA" id="ARBA00022989"/>
    </source>
</evidence>
<dbReference type="AlphaFoldDB" id="F2IBA3"/>
<keyword evidence="4 9" id="KW-1133">Transmembrane helix</keyword>
<dbReference type="Gene3D" id="3.40.720.10">
    <property type="entry name" value="Alkaline Phosphatase, subunit A"/>
    <property type="match status" value="1"/>
</dbReference>
<dbReference type="GO" id="GO:0005886">
    <property type="term" value="C:plasma membrane"/>
    <property type="evidence" value="ECO:0007669"/>
    <property type="project" value="UniProtKB-SubCell"/>
</dbReference>
<accession>F2IBA3</accession>
<dbReference type="RefSeq" id="WP_013685961.1">
    <property type="nucleotide sequence ID" value="NC_015321.1"/>
</dbReference>
<dbReference type="Proteomes" id="UP000007463">
    <property type="component" value="Chromosome"/>
</dbReference>
<dbReference type="InterPro" id="IPR012160">
    <property type="entry name" value="LtaS-like"/>
</dbReference>
<dbReference type="InterPro" id="IPR050448">
    <property type="entry name" value="OpgB/LTA_synthase_biosynth"/>
</dbReference>
<gene>
    <name evidence="11" type="ordered locus">Fluta_1194</name>
</gene>
<evidence type="ECO:0000256" key="2">
    <source>
        <dbReference type="ARBA" id="ARBA00022475"/>
    </source>
</evidence>
<evidence type="ECO:0000256" key="6">
    <source>
        <dbReference type="PIRSR" id="PIRSR005091-1"/>
    </source>
</evidence>
<evidence type="ECO:0000256" key="3">
    <source>
        <dbReference type="ARBA" id="ARBA00022692"/>
    </source>
</evidence>
<evidence type="ECO:0000256" key="9">
    <source>
        <dbReference type="SAM" id="Phobius"/>
    </source>
</evidence>
<protein>
    <submittedName>
        <fullName evidence="11">Sulfatase</fullName>
    </submittedName>
</protein>
<dbReference type="PANTHER" id="PTHR47371">
    <property type="entry name" value="LIPOTEICHOIC ACID SYNTHASE"/>
    <property type="match status" value="1"/>
</dbReference>
<name>F2IBA3_FLUTR</name>
<dbReference type="Gene3D" id="3.30.1120.80">
    <property type="match status" value="1"/>
</dbReference>
<evidence type="ECO:0000313" key="11">
    <source>
        <dbReference type="EMBL" id="AEA43189.1"/>
    </source>
</evidence>
<dbReference type="GO" id="GO:0046872">
    <property type="term" value="F:metal ion binding"/>
    <property type="evidence" value="ECO:0007669"/>
    <property type="project" value="UniProtKB-KW"/>
</dbReference>